<feature type="transmembrane region" description="Helical" evidence="13">
    <location>
        <begin position="176"/>
        <end position="197"/>
    </location>
</feature>
<evidence type="ECO:0000256" key="6">
    <source>
        <dbReference type="ARBA" id="ARBA00022692"/>
    </source>
</evidence>
<keyword evidence="5 14" id="KW-0645">Protease</keyword>
<feature type="transmembrane region" description="Helical" evidence="13">
    <location>
        <begin position="57"/>
        <end position="78"/>
    </location>
</feature>
<dbReference type="PANTHER" id="PTHR35864:SF1">
    <property type="entry name" value="ZINC METALLOPROTEASE YWHC-RELATED"/>
    <property type="match status" value="1"/>
</dbReference>
<keyword evidence="8" id="KW-0378">Hydrolase</keyword>
<dbReference type="GO" id="GO:0006508">
    <property type="term" value="P:proteolysis"/>
    <property type="evidence" value="ECO:0007669"/>
    <property type="project" value="UniProtKB-KW"/>
</dbReference>
<protein>
    <submittedName>
        <fullName evidence="14">Site-2 protease family protein</fullName>
    </submittedName>
</protein>
<dbReference type="EMBL" id="JAEKNR010000154">
    <property type="protein sequence ID" value="MBJ7599426.1"/>
    <property type="molecule type" value="Genomic_DNA"/>
</dbReference>
<feature type="transmembrane region" description="Helical" evidence="13">
    <location>
        <begin position="137"/>
        <end position="156"/>
    </location>
</feature>
<dbReference type="RefSeq" id="WP_338202916.1">
    <property type="nucleotide sequence ID" value="NZ_JAEKNR010000154.1"/>
</dbReference>
<evidence type="ECO:0000256" key="9">
    <source>
        <dbReference type="ARBA" id="ARBA00022833"/>
    </source>
</evidence>
<dbReference type="Proteomes" id="UP000612893">
    <property type="component" value="Unassembled WGS sequence"/>
</dbReference>
<evidence type="ECO:0000256" key="1">
    <source>
        <dbReference type="ARBA" id="ARBA00001947"/>
    </source>
</evidence>
<keyword evidence="15" id="KW-1185">Reference proteome</keyword>
<dbReference type="GO" id="GO:0046872">
    <property type="term" value="F:metal ion binding"/>
    <property type="evidence" value="ECO:0007669"/>
    <property type="project" value="UniProtKB-KW"/>
</dbReference>
<dbReference type="CDD" id="cd06158">
    <property type="entry name" value="S2P-M50_like_1"/>
    <property type="match status" value="1"/>
</dbReference>
<evidence type="ECO:0000256" key="12">
    <source>
        <dbReference type="ARBA" id="ARBA00023136"/>
    </source>
</evidence>
<evidence type="ECO:0000256" key="8">
    <source>
        <dbReference type="ARBA" id="ARBA00022801"/>
    </source>
</evidence>
<feature type="transmembrane region" description="Helical" evidence="13">
    <location>
        <begin position="7"/>
        <end position="26"/>
    </location>
</feature>
<evidence type="ECO:0000256" key="2">
    <source>
        <dbReference type="ARBA" id="ARBA00004651"/>
    </source>
</evidence>
<comment type="subcellular location">
    <subcellularLocation>
        <location evidence="2">Cell membrane</location>
        <topology evidence="2">Multi-pass membrane protein</topology>
    </subcellularLocation>
</comment>
<keyword evidence="11" id="KW-0482">Metalloprotease</keyword>
<evidence type="ECO:0000256" key="3">
    <source>
        <dbReference type="ARBA" id="ARBA00007931"/>
    </source>
</evidence>
<dbReference type="PANTHER" id="PTHR35864">
    <property type="entry name" value="ZINC METALLOPROTEASE MJ0611-RELATED"/>
    <property type="match status" value="1"/>
</dbReference>
<dbReference type="AlphaFoldDB" id="A0A934K0Q9"/>
<dbReference type="GO" id="GO:0005886">
    <property type="term" value="C:plasma membrane"/>
    <property type="evidence" value="ECO:0007669"/>
    <property type="project" value="UniProtKB-SubCell"/>
</dbReference>
<feature type="transmembrane region" description="Helical" evidence="13">
    <location>
        <begin position="209"/>
        <end position="232"/>
    </location>
</feature>
<evidence type="ECO:0000256" key="13">
    <source>
        <dbReference type="SAM" id="Phobius"/>
    </source>
</evidence>
<evidence type="ECO:0000256" key="4">
    <source>
        <dbReference type="ARBA" id="ARBA00022475"/>
    </source>
</evidence>
<accession>A0A934K0Q9</accession>
<keyword evidence="6 13" id="KW-0812">Transmembrane</keyword>
<keyword evidence="4" id="KW-1003">Cell membrane</keyword>
<organism evidence="14 15">
    <name type="scientific">Candidatus Nephthysia bennettiae</name>
    <dbReference type="NCBI Taxonomy" id="3127016"/>
    <lineage>
        <taxon>Bacteria</taxon>
        <taxon>Bacillati</taxon>
        <taxon>Candidatus Dormiibacterota</taxon>
        <taxon>Candidatus Dormibacteria</taxon>
        <taxon>Candidatus Dormibacterales</taxon>
        <taxon>Candidatus Dormibacteraceae</taxon>
        <taxon>Candidatus Nephthysia</taxon>
    </lineage>
</organism>
<evidence type="ECO:0000256" key="10">
    <source>
        <dbReference type="ARBA" id="ARBA00022989"/>
    </source>
</evidence>
<dbReference type="InterPro" id="IPR044537">
    <property type="entry name" value="Rip2-like"/>
</dbReference>
<comment type="cofactor">
    <cofactor evidence="1">
        <name>Zn(2+)</name>
        <dbReference type="ChEBI" id="CHEBI:29105"/>
    </cofactor>
</comment>
<dbReference type="InterPro" id="IPR052348">
    <property type="entry name" value="Metallopeptidase_M50B"/>
</dbReference>
<gene>
    <name evidence="14" type="ORF">JF922_15280</name>
</gene>
<evidence type="ECO:0000256" key="7">
    <source>
        <dbReference type="ARBA" id="ARBA00022723"/>
    </source>
</evidence>
<evidence type="ECO:0000256" key="5">
    <source>
        <dbReference type="ARBA" id="ARBA00022670"/>
    </source>
</evidence>
<comment type="caution">
    <text evidence="14">The sequence shown here is derived from an EMBL/GenBank/DDBJ whole genome shotgun (WGS) entry which is preliminary data.</text>
</comment>
<comment type="similarity">
    <text evidence="3">Belongs to the peptidase M50B family.</text>
</comment>
<name>A0A934K0Q9_9BACT</name>
<dbReference type="GO" id="GO:0008237">
    <property type="term" value="F:metallopeptidase activity"/>
    <property type="evidence" value="ECO:0007669"/>
    <property type="project" value="UniProtKB-KW"/>
</dbReference>
<evidence type="ECO:0000313" key="14">
    <source>
        <dbReference type="EMBL" id="MBJ7599426.1"/>
    </source>
</evidence>
<evidence type="ECO:0000313" key="15">
    <source>
        <dbReference type="Proteomes" id="UP000612893"/>
    </source>
</evidence>
<proteinExistence type="inferred from homology"/>
<sequence>MIGGDPVVFLVGALFLIPALLVAIPVHELGHGLAAYAMGDPVPRNRGFFRPDPRRLLNVYGVVAVFLANVGWGTPIPINEYRLRGAGGRVLYALAGPAANLVVAVVFGVLVRVMVALGAPPDPFTLAQPPLSLLSSALYAIYFLNLSMFAFQLLPVPGLDGWRVVEALLRSRYPRFFYNVSANVQTIWIVCAVVIFFGPYLLHFGILDAVVGIFFQPAATAILGQCTGYVSLHPCPLSARF</sequence>
<feature type="transmembrane region" description="Helical" evidence="13">
    <location>
        <begin position="90"/>
        <end position="117"/>
    </location>
</feature>
<reference evidence="14" key="1">
    <citation type="submission" date="2020-10" db="EMBL/GenBank/DDBJ databases">
        <title>Ca. Dormibacterota MAGs.</title>
        <authorList>
            <person name="Montgomery K."/>
        </authorList>
    </citation>
    <scope>NUCLEOTIDE SEQUENCE [LARGE SCALE GENOMIC DNA]</scope>
    <source>
        <strain evidence="14">SC8812_S17_10</strain>
    </source>
</reference>
<keyword evidence="7" id="KW-0479">Metal-binding</keyword>
<keyword evidence="9" id="KW-0862">Zinc</keyword>
<keyword evidence="12 13" id="KW-0472">Membrane</keyword>
<evidence type="ECO:0000256" key="11">
    <source>
        <dbReference type="ARBA" id="ARBA00023049"/>
    </source>
</evidence>
<keyword evidence="10 13" id="KW-1133">Transmembrane helix</keyword>